<evidence type="ECO:0000256" key="5">
    <source>
        <dbReference type="ARBA" id="ARBA00022989"/>
    </source>
</evidence>
<dbReference type="NCBIfam" id="TIGR03462">
    <property type="entry name" value="CarR_dom_SF"/>
    <property type="match status" value="2"/>
</dbReference>
<evidence type="ECO:0000256" key="8">
    <source>
        <dbReference type="SAM" id="Phobius"/>
    </source>
</evidence>
<gene>
    <name evidence="10" type="ORF">WAE58_09865</name>
</gene>
<comment type="pathway">
    <text evidence="2">Carotenoid biosynthesis.</text>
</comment>
<comment type="subcellular location">
    <subcellularLocation>
        <location evidence="1">Membrane</location>
        <topology evidence="1">Multi-pass membrane protein</topology>
    </subcellularLocation>
</comment>
<dbReference type="Proteomes" id="UP001378956">
    <property type="component" value="Unassembled WGS sequence"/>
</dbReference>
<evidence type="ECO:0000256" key="4">
    <source>
        <dbReference type="ARBA" id="ARBA00022746"/>
    </source>
</evidence>
<keyword evidence="6 8" id="KW-0472">Membrane</keyword>
<evidence type="ECO:0000256" key="6">
    <source>
        <dbReference type="ARBA" id="ARBA00023136"/>
    </source>
</evidence>
<feature type="domain" description="Lycopene cyclase" evidence="9">
    <location>
        <begin position="3"/>
        <end position="95"/>
    </location>
</feature>
<evidence type="ECO:0000256" key="2">
    <source>
        <dbReference type="ARBA" id="ARBA00004829"/>
    </source>
</evidence>
<dbReference type="EMBL" id="JBBEUB010000002">
    <property type="protein sequence ID" value="MEJ2902735.1"/>
    <property type="molecule type" value="Genomic_DNA"/>
</dbReference>
<evidence type="ECO:0000256" key="7">
    <source>
        <dbReference type="ARBA" id="ARBA00023235"/>
    </source>
</evidence>
<feature type="transmembrane region" description="Helical" evidence="8">
    <location>
        <begin position="107"/>
        <end position="124"/>
    </location>
</feature>
<dbReference type="Pfam" id="PF18916">
    <property type="entry name" value="Lycopene_cyc"/>
    <property type="match status" value="2"/>
</dbReference>
<proteinExistence type="predicted"/>
<evidence type="ECO:0000313" key="10">
    <source>
        <dbReference type="EMBL" id="MEJ2902735.1"/>
    </source>
</evidence>
<keyword evidence="7" id="KW-0413">Isomerase</keyword>
<protein>
    <submittedName>
        <fullName evidence="10">Lycopene cyclase domain-containing protein</fullName>
    </submittedName>
</protein>
<organism evidence="10 11">
    <name type="scientific">Pedobacter panaciterrae</name>
    <dbReference type="NCBI Taxonomy" id="363849"/>
    <lineage>
        <taxon>Bacteria</taxon>
        <taxon>Pseudomonadati</taxon>
        <taxon>Bacteroidota</taxon>
        <taxon>Sphingobacteriia</taxon>
        <taxon>Sphingobacteriales</taxon>
        <taxon>Sphingobacteriaceae</taxon>
        <taxon>Pedobacter</taxon>
    </lineage>
</organism>
<feature type="transmembrane region" description="Helical" evidence="8">
    <location>
        <begin position="34"/>
        <end position="58"/>
    </location>
</feature>
<keyword evidence="4" id="KW-0125">Carotenoid biosynthesis</keyword>
<feature type="transmembrane region" description="Helical" evidence="8">
    <location>
        <begin position="159"/>
        <end position="181"/>
    </location>
</feature>
<evidence type="ECO:0000256" key="3">
    <source>
        <dbReference type="ARBA" id="ARBA00022692"/>
    </source>
</evidence>
<dbReference type="InterPro" id="IPR017825">
    <property type="entry name" value="Lycopene_cyclase_dom"/>
</dbReference>
<reference evidence="10 11" key="1">
    <citation type="submission" date="2024-03" db="EMBL/GenBank/DDBJ databases">
        <title>Sequence of Lycoming College Course Isolates.</title>
        <authorList>
            <person name="Plotts O."/>
            <person name="Newman J."/>
        </authorList>
    </citation>
    <scope>NUCLEOTIDE SEQUENCE [LARGE SCALE GENOMIC DNA]</scope>
    <source>
        <strain evidence="10 11">CJB-3</strain>
    </source>
</reference>
<keyword evidence="5 8" id="KW-1133">Transmembrane helix</keyword>
<evidence type="ECO:0000259" key="9">
    <source>
        <dbReference type="Pfam" id="PF18916"/>
    </source>
</evidence>
<feature type="transmembrane region" description="Helical" evidence="8">
    <location>
        <begin position="206"/>
        <end position="223"/>
    </location>
</feature>
<sequence>MKYTYLLIDFFTAIIPFIFSFHPKLNFYKTWKAFFPAVIITGMIFILWDVYFTSLGVWGFNSRYLIGVAIGNMPVEEILFFFCIPYSCVFTYHCLDLWIKRNLPQRIELVLTTLLIFVFAITGILLNDKIYSMVTFIGLAVLMAVARYILKVSWLPKFYLIYGILLIPFLIVNGLLTGTALEEPVVWYNQAQIIGLRILTIPVEDVFYGMALILLNLLIYLHLKIKYQLISGYSGKPI</sequence>
<feature type="transmembrane region" description="Helical" evidence="8">
    <location>
        <begin position="78"/>
        <end position="95"/>
    </location>
</feature>
<evidence type="ECO:0000256" key="1">
    <source>
        <dbReference type="ARBA" id="ARBA00004141"/>
    </source>
</evidence>
<feature type="transmembrane region" description="Helical" evidence="8">
    <location>
        <begin position="6"/>
        <end position="22"/>
    </location>
</feature>
<dbReference type="RefSeq" id="WP_337716317.1">
    <property type="nucleotide sequence ID" value="NZ_JBBEUB010000002.1"/>
</dbReference>
<keyword evidence="3 8" id="KW-0812">Transmembrane</keyword>
<evidence type="ECO:0000313" key="11">
    <source>
        <dbReference type="Proteomes" id="UP001378956"/>
    </source>
</evidence>
<keyword evidence="11" id="KW-1185">Reference proteome</keyword>
<comment type="caution">
    <text evidence="10">The sequence shown here is derived from an EMBL/GenBank/DDBJ whole genome shotgun (WGS) entry which is preliminary data.</text>
</comment>
<accession>A0ABU8NKF5</accession>
<feature type="transmembrane region" description="Helical" evidence="8">
    <location>
        <begin position="130"/>
        <end position="150"/>
    </location>
</feature>
<feature type="domain" description="Lycopene cyclase" evidence="9">
    <location>
        <begin position="128"/>
        <end position="223"/>
    </location>
</feature>
<name>A0ABU8NKF5_9SPHI</name>